<organism evidence="1 2">
    <name type="scientific">Tenacibaculum phage PTm1</name>
    <dbReference type="NCBI Taxonomy" id="2547425"/>
    <lineage>
        <taxon>Viruses</taxon>
        <taxon>Duplodnaviria</taxon>
        <taxon>Heunggongvirae</taxon>
        <taxon>Uroviricota</taxon>
        <taxon>Caudoviricetes</taxon>
        <taxon>Shirahamavirus</taxon>
        <taxon>Shirahamavirus PTm1</taxon>
    </lineage>
</organism>
<dbReference type="GeneID" id="55802950"/>
<dbReference type="Proteomes" id="UP000422648">
    <property type="component" value="Segment"/>
</dbReference>
<proteinExistence type="predicted"/>
<evidence type="ECO:0000313" key="2">
    <source>
        <dbReference type="Proteomes" id="UP000422648"/>
    </source>
</evidence>
<sequence length="143" mass="16202">MKKFTNYAKLIVEDLRELSKIKTKLTVNTIVYSSAHGDERKSRDLKNLIDDSEIIKSIQRAFPKLHDSILNGILRVDRNPPKTKGKYNPPTDTIFGITDTKNDLNIVATLAKSEDYKTINAVIITVIKKKGFVFKNLAVQIEV</sequence>
<keyword evidence="2" id="KW-1185">Reference proteome</keyword>
<reference evidence="1 2" key="1">
    <citation type="journal article" date="2019" name="Arch. Virol.">
        <title>A novel jumbo Tenacibaculum maritimum lytic phage with head-fiber-like appendages.</title>
        <authorList>
            <person name="Kawato Y."/>
            <person name="Istiqomah I."/>
            <person name="Gaafar A.Y."/>
            <person name="Hanaoka M."/>
            <person name="Ishimaru K."/>
            <person name="Yasuike M."/>
            <person name="Nishiki I."/>
            <person name="Nakamura Y."/>
            <person name="Fujiwara A."/>
            <person name="Nakai T."/>
        </authorList>
    </citation>
    <scope>NUCLEOTIDE SEQUENCE [LARGE SCALE GENOMIC DNA]</scope>
    <source>
        <strain evidence="1 2">PTm1</strain>
    </source>
</reference>
<accession>A0A5S9BZ39</accession>
<dbReference type="EMBL" id="AP019524">
    <property type="protein sequence ID" value="BBI90537.1"/>
    <property type="molecule type" value="Genomic_DNA"/>
</dbReference>
<dbReference type="KEGG" id="vg:55802950"/>
<evidence type="ECO:0000313" key="1">
    <source>
        <dbReference type="EMBL" id="BBI90537.1"/>
    </source>
</evidence>
<name>A0A5S9BZ39_9CAUD</name>
<dbReference type="RefSeq" id="YP_009873829.1">
    <property type="nucleotide sequence ID" value="NC_049340.1"/>
</dbReference>
<protein>
    <submittedName>
        <fullName evidence="1">Uncharacterized protein</fullName>
    </submittedName>
</protein>